<dbReference type="InterPro" id="IPR049035">
    <property type="entry name" value="ADDB_N"/>
</dbReference>
<evidence type="ECO:0000256" key="2">
    <source>
        <dbReference type="ARBA" id="ARBA00022722"/>
    </source>
</evidence>
<keyword evidence="11" id="KW-0411">Iron-sulfur</keyword>
<keyword evidence="17" id="KW-1185">Reference proteome</keyword>
<evidence type="ECO:0000256" key="11">
    <source>
        <dbReference type="ARBA" id="ARBA00023014"/>
    </source>
</evidence>
<evidence type="ECO:0000256" key="1">
    <source>
        <dbReference type="ARBA" id="ARBA00022485"/>
    </source>
</evidence>
<feature type="domain" description="PD-(D/E)XK endonuclease-like" evidence="14">
    <location>
        <begin position="765"/>
        <end position="1080"/>
    </location>
</feature>
<keyword evidence="10" id="KW-0408">Iron</keyword>
<keyword evidence="4" id="KW-0547">Nucleotide-binding</keyword>
<dbReference type="NCBIfam" id="TIGR02773">
    <property type="entry name" value="addB_Gpos"/>
    <property type="match status" value="1"/>
</dbReference>
<dbReference type="InterPro" id="IPR011604">
    <property type="entry name" value="PDDEXK-like_dom_sf"/>
</dbReference>
<evidence type="ECO:0000256" key="4">
    <source>
        <dbReference type="ARBA" id="ARBA00022741"/>
    </source>
</evidence>
<dbReference type="Proteomes" id="UP000779049">
    <property type="component" value="Unassembled WGS sequence"/>
</dbReference>
<reference evidence="16 17" key="1">
    <citation type="journal article" date="2020" name="New Microbes New Infect">
        <title>Sellimonas caecigallum sp. nov., description and genome sequence of a new member of the Sellimonas genus isolated from the cecum of feral chicken.</title>
        <authorList>
            <person name="Wongkuna S."/>
            <person name="Ghimire S."/>
            <person name="Antony L."/>
            <person name="Chankhamhaengdecha S."/>
            <person name="Janvilisri T."/>
            <person name="Scaria J."/>
        </authorList>
    </citation>
    <scope>NUCLEOTIDE SEQUENCE [LARGE SCALE GENOMIC DNA]</scope>
    <source>
        <strain evidence="16 17">SW451</strain>
    </source>
</reference>
<evidence type="ECO:0000256" key="7">
    <source>
        <dbReference type="ARBA" id="ARBA00022806"/>
    </source>
</evidence>
<dbReference type="Gene3D" id="3.90.320.10">
    <property type="match status" value="1"/>
</dbReference>
<keyword evidence="12" id="KW-0238">DNA-binding</keyword>
<organism evidence="16 17">
    <name type="scientific">Sellimonas caecigallum</name>
    <dbReference type="NCBI Taxonomy" id="2592333"/>
    <lineage>
        <taxon>Bacteria</taxon>
        <taxon>Bacillati</taxon>
        <taxon>Bacillota</taxon>
        <taxon>Clostridia</taxon>
        <taxon>Lachnospirales</taxon>
        <taxon>Lachnospiraceae</taxon>
        <taxon>Sellimonas</taxon>
    </lineage>
</organism>
<evidence type="ECO:0000256" key="5">
    <source>
        <dbReference type="ARBA" id="ARBA00022763"/>
    </source>
</evidence>
<feature type="domain" description="ATP-dependent helicase/deoxyribonuclease subunit B N-terminal" evidence="15">
    <location>
        <begin position="5"/>
        <end position="292"/>
    </location>
</feature>
<evidence type="ECO:0000256" key="8">
    <source>
        <dbReference type="ARBA" id="ARBA00022839"/>
    </source>
</evidence>
<proteinExistence type="predicted"/>
<dbReference type="EMBL" id="VIRV01000012">
    <property type="protein sequence ID" value="MBY0759213.1"/>
    <property type="molecule type" value="Genomic_DNA"/>
</dbReference>
<evidence type="ECO:0000256" key="13">
    <source>
        <dbReference type="ARBA" id="ARBA00023204"/>
    </source>
</evidence>
<keyword evidence="3" id="KW-0479">Metal-binding</keyword>
<evidence type="ECO:0000313" key="16">
    <source>
        <dbReference type="EMBL" id="MBY0759213.1"/>
    </source>
</evidence>
<keyword evidence="5" id="KW-0227">DNA damage</keyword>
<dbReference type="Gene3D" id="3.40.50.300">
    <property type="entry name" value="P-loop containing nucleotide triphosphate hydrolases"/>
    <property type="match status" value="3"/>
</dbReference>
<keyword evidence="1" id="KW-0004">4Fe-4S</keyword>
<keyword evidence="6" id="KW-0378">Hydrolase</keyword>
<dbReference type="Pfam" id="PF12705">
    <property type="entry name" value="PDDEXK_1"/>
    <property type="match status" value="1"/>
</dbReference>
<keyword evidence="9" id="KW-0067">ATP-binding</keyword>
<protein>
    <submittedName>
        <fullName evidence="16">Helicase-exonuclease AddAB subunit AddB</fullName>
    </submittedName>
</protein>
<dbReference type="RefSeq" id="WP_221919934.1">
    <property type="nucleotide sequence ID" value="NZ_CP173660.1"/>
</dbReference>
<dbReference type="Pfam" id="PF21445">
    <property type="entry name" value="ADDB_N"/>
    <property type="match status" value="1"/>
</dbReference>
<dbReference type="InterPro" id="IPR014140">
    <property type="entry name" value="DNA_helicase_suAddB"/>
</dbReference>
<dbReference type="SUPFAM" id="SSF52540">
    <property type="entry name" value="P-loop containing nucleoside triphosphate hydrolases"/>
    <property type="match status" value="1"/>
</dbReference>
<dbReference type="PANTHER" id="PTHR30591">
    <property type="entry name" value="RECBCD ENZYME SUBUNIT RECC"/>
    <property type="match status" value="1"/>
</dbReference>
<keyword evidence="8" id="KW-0269">Exonuclease</keyword>
<evidence type="ECO:0000256" key="3">
    <source>
        <dbReference type="ARBA" id="ARBA00022723"/>
    </source>
</evidence>
<gene>
    <name evidence="16" type="primary">addB</name>
    <name evidence="16" type="ORF">FLB61_08965</name>
</gene>
<comment type="caution">
    <text evidence="16">The sequence shown here is derived from an EMBL/GenBank/DDBJ whole genome shotgun (WGS) entry which is preliminary data.</text>
</comment>
<evidence type="ECO:0000259" key="15">
    <source>
        <dbReference type="Pfam" id="PF21445"/>
    </source>
</evidence>
<dbReference type="InterPro" id="IPR038726">
    <property type="entry name" value="PDDEXK_AddAB-type"/>
</dbReference>
<dbReference type="PANTHER" id="PTHR30591:SF1">
    <property type="entry name" value="RECBCD ENZYME SUBUNIT RECC"/>
    <property type="match status" value="1"/>
</dbReference>
<name>A0ABS7L8D5_9FIRM</name>
<sequence>MALQFIFGSSGSGKSHSLYQNIIKEALENPEKTYLVLVPEQFTMQTQKDLVMAHPGHAILNIDVLSFGRLAYRVMEETGGNQKIVLDDEGKNLILRKIAGDCEEELTVLKGNLKKQGYISEVKSVISEFTQYDIREETIDRMMEEAGKGSSLYYKLSDMKKVYKGFYQYLEEKYITKEELLDVLCGRVSGSDMLKGSVVALDGFTGFTPVQNRLVREFLRLCEDVRVTVTIPADEDPYVYRGPYQLFSMSKEMTSKLLSICKEEGIHVKDPVVLDGKIPYRFRENSALAFLENHLFRYHRAVYEKQQSAVRIHCASDPKQETEAAAQEIRRLVRKEGYRYRDIAVIASDLEIYSDQIRTVFSRYGIPVFADQKRSVLLNPFVEYVRSAVSMVQKRFTCESVFRFLRTNLTGFTFEEVDELENYVLAMGIRGYKRWQEKWVRKTRGMDEDGLLRVNHLRVRFVEKVDSLVFVLRQPRKTVVDITRALYEFLVKEELQRQLREQEKRFEEQGKLALAKEYSQVYRIVIELFDKFAALLGDERVTLEEYCDLLDAGLQEAKVGVIPPGTDEVVAGDIERTRIKDIRALFFLGANDTLLPGKMGAGGILSEYDREKIKEADIKLSPGGKEKTYIQKFYLYMNLTKPSDRLYIFFSNVSSDGKSLRPAYLVQDLRKLYPKLSVVREDERTLAETELTRETGIQALIKVMQEDEGMERADWKELYAWYERRDETRTRIESVLDAYFGNKREDGIKEQTAKLLYEENIESGVTRLERYAACAFAHFMAYGLRLNERQEYEFRPLDWGNIFHRAMEHVAKKLARMELSDGELPDDVRVRIAEESVEESIVDYENTVLYSTKRREYLITRMKRLVERTVWALLKQQKRGDFVQTGAEVRFEGGKIDRIDTCETDDQVYVKVTDYKTGSKSFDIASFYYGIQLQLTVYMNAALEIEKRRHPGKEVIPAGIFYYKMQDPIVEKTKAENLEEAILKELRPDGLINADPEVYRHFDREVQGSSLAAPFGVNKDGSLKKTSKAATGEEFALLSRYTKRKTENLKEEILKGRTEAKPYELGTMTGCAYCPYQNICGFDERLSECTYRELAAMKRDEAFQKIREELEEEGDK</sequence>
<evidence type="ECO:0000259" key="14">
    <source>
        <dbReference type="Pfam" id="PF12705"/>
    </source>
</evidence>
<dbReference type="InterPro" id="IPR027417">
    <property type="entry name" value="P-loop_NTPase"/>
</dbReference>
<keyword evidence="2" id="KW-0540">Nuclease</keyword>
<evidence type="ECO:0000256" key="12">
    <source>
        <dbReference type="ARBA" id="ARBA00023125"/>
    </source>
</evidence>
<evidence type="ECO:0000256" key="6">
    <source>
        <dbReference type="ARBA" id="ARBA00022801"/>
    </source>
</evidence>
<evidence type="ECO:0000256" key="10">
    <source>
        <dbReference type="ARBA" id="ARBA00023004"/>
    </source>
</evidence>
<keyword evidence="7 16" id="KW-0347">Helicase</keyword>
<keyword evidence="13" id="KW-0234">DNA repair</keyword>
<evidence type="ECO:0000256" key="9">
    <source>
        <dbReference type="ARBA" id="ARBA00022840"/>
    </source>
</evidence>
<accession>A0ABS7L8D5</accession>
<dbReference type="GO" id="GO:0004386">
    <property type="term" value="F:helicase activity"/>
    <property type="evidence" value="ECO:0007669"/>
    <property type="project" value="UniProtKB-KW"/>
</dbReference>
<evidence type="ECO:0000313" key="17">
    <source>
        <dbReference type="Proteomes" id="UP000779049"/>
    </source>
</evidence>